<evidence type="ECO:0000313" key="2">
    <source>
        <dbReference type="EMBL" id="OPA73411.1"/>
    </source>
</evidence>
<comment type="caution">
    <text evidence="2">The sequence shown here is derived from an EMBL/GenBank/DDBJ whole genome shotgun (WGS) entry which is preliminary data.</text>
</comment>
<proteinExistence type="predicted"/>
<organism evidence="2 3">
    <name type="scientific">Paenibacillus selenitireducens</name>
    <dbReference type="NCBI Taxonomy" id="1324314"/>
    <lineage>
        <taxon>Bacteria</taxon>
        <taxon>Bacillati</taxon>
        <taxon>Bacillota</taxon>
        <taxon>Bacilli</taxon>
        <taxon>Bacillales</taxon>
        <taxon>Paenibacillaceae</taxon>
        <taxon>Paenibacillus</taxon>
    </lineage>
</organism>
<accession>A0A1T2X0S8</accession>
<evidence type="ECO:0000313" key="3">
    <source>
        <dbReference type="Proteomes" id="UP000190188"/>
    </source>
</evidence>
<dbReference type="OrthoDB" id="9782120at2"/>
<sequence>MNTLRYPNKRICGLWLIWVSFVILIGLLTGGEQKIQMAVFSIGYVIGFISILGNKSLNQKLSFGPLRSRQKKISFYAIILFFVLMVLIGGPYFQDQNYRMIWLGAFLALGIHFVPFAWVHGKSMLALAVLISANSLIGIMVPQYDFNALVYVDIAIKVGFGVMLLFTRKPITME</sequence>
<reference evidence="2 3" key="1">
    <citation type="submission" date="2017-01" db="EMBL/GenBank/DDBJ databases">
        <title>Genome analysis of Paenibacillus selenitrireducens ES3-24.</title>
        <authorList>
            <person name="Xu D."/>
            <person name="Yao R."/>
            <person name="Zheng S."/>
        </authorList>
    </citation>
    <scope>NUCLEOTIDE SEQUENCE [LARGE SCALE GENOMIC DNA]</scope>
    <source>
        <strain evidence="2 3">ES3-24</strain>
    </source>
</reference>
<keyword evidence="1" id="KW-1133">Transmembrane helix</keyword>
<dbReference type="AlphaFoldDB" id="A0A1T2X0S8"/>
<feature type="transmembrane region" description="Helical" evidence="1">
    <location>
        <begin position="73"/>
        <end position="94"/>
    </location>
</feature>
<dbReference type="Proteomes" id="UP000190188">
    <property type="component" value="Unassembled WGS sequence"/>
</dbReference>
<feature type="transmembrane region" description="Helical" evidence="1">
    <location>
        <begin position="100"/>
        <end position="118"/>
    </location>
</feature>
<feature type="transmembrane region" description="Helical" evidence="1">
    <location>
        <begin position="12"/>
        <end position="29"/>
    </location>
</feature>
<keyword evidence="1" id="KW-0472">Membrane</keyword>
<name>A0A1T2X0S8_9BACL</name>
<dbReference type="InterPro" id="IPR046717">
    <property type="entry name" value="DUF6609"/>
</dbReference>
<keyword evidence="1" id="KW-0812">Transmembrane</keyword>
<feature type="transmembrane region" description="Helical" evidence="1">
    <location>
        <begin position="125"/>
        <end position="142"/>
    </location>
</feature>
<protein>
    <submittedName>
        <fullName evidence="2">Uncharacterized protein</fullName>
    </submittedName>
</protein>
<keyword evidence="3" id="KW-1185">Reference proteome</keyword>
<gene>
    <name evidence="2" type="ORF">BVG16_29065</name>
</gene>
<dbReference type="Pfam" id="PF20313">
    <property type="entry name" value="DUF6609"/>
    <property type="match status" value="1"/>
</dbReference>
<dbReference type="EMBL" id="MSZX01000018">
    <property type="protein sequence ID" value="OPA73411.1"/>
    <property type="molecule type" value="Genomic_DNA"/>
</dbReference>
<feature type="transmembrane region" description="Helical" evidence="1">
    <location>
        <begin position="148"/>
        <end position="166"/>
    </location>
</feature>
<feature type="transmembrane region" description="Helical" evidence="1">
    <location>
        <begin position="35"/>
        <end position="52"/>
    </location>
</feature>
<evidence type="ECO:0000256" key="1">
    <source>
        <dbReference type="SAM" id="Phobius"/>
    </source>
</evidence>